<keyword evidence="1" id="KW-0678">Repressor</keyword>
<evidence type="ECO:0000256" key="1">
    <source>
        <dbReference type="ARBA" id="ARBA00022491"/>
    </source>
</evidence>
<proteinExistence type="predicted"/>
<evidence type="ECO:0000256" key="3">
    <source>
        <dbReference type="PROSITE-ProRule" id="PRU00335"/>
    </source>
</evidence>
<dbReference type="PROSITE" id="PS50977">
    <property type="entry name" value="HTH_TETR_2"/>
    <property type="match status" value="1"/>
</dbReference>
<evidence type="ECO:0000259" key="4">
    <source>
        <dbReference type="PROSITE" id="PS50977"/>
    </source>
</evidence>
<dbReference type="PANTHER" id="PTHR43479:SF7">
    <property type="entry name" value="TETR-FAMILY TRANSCRIPTIONAL REGULATOR"/>
    <property type="match status" value="1"/>
</dbReference>
<dbReference type="STRING" id="1122204.SAMN05421781_0410"/>
<dbReference type="AlphaFoldDB" id="A0A1H2QPB5"/>
<evidence type="ECO:0000313" key="6">
    <source>
        <dbReference type="Proteomes" id="UP000199488"/>
    </source>
</evidence>
<protein>
    <submittedName>
        <fullName evidence="5">Transcriptional regulator, TetR family</fullName>
    </submittedName>
</protein>
<evidence type="ECO:0000256" key="2">
    <source>
        <dbReference type="ARBA" id="ARBA00023125"/>
    </source>
</evidence>
<dbReference type="InterPro" id="IPR009057">
    <property type="entry name" value="Homeodomain-like_sf"/>
</dbReference>
<evidence type="ECO:0000313" key="5">
    <source>
        <dbReference type="EMBL" id="SDW09016.1"/>
    </source>
</evidence>
<dbReference type="InterPro" id="IPR050624">
    <property type="entry name" value="HTH-type_Tx_Regulator"/>
</dbReference>
<dbReference type="Pfam" id="PF14278">
    <property type="entry name" value="TetR_C_8"/>
    <property type="match status" value="1"/>
</dbReference>
<dbReference type="Proteomes" id="UP000199488">
    <property type="component" value="Unassembled WGS sequence"/>
</dbReference>
<dbReference type="PANTHER" id="PTHR43479">
    <property type="entry name" value="ACREF/ENVCD OPERON REPRESSOR-RELATED"/>
    <property type="match status" value="1"/>
</dbReference>
<feature type="domain" description="HTH tetR-type" evidence="4">
    <location>
        <begin position="13"/>
        <end position="73"/>
    </location>
</feature>
<dbReference type="InterPro" id="IPR039532">
    <property type="entry name" value="TetR_C_Firmicutes"/>
</dbReference>
<feature type="DNA-binding region" description="H-T-H motif" evidence="3">
    <location>
        <begin position="36"/>
        <end position="55"/>
    </location>
</feature>
<dbReference type="SUPFAM" id="SSF46689">
    <property type="entry name" value="Homeodomain-like"/>
    <property type="match status" value="1"/>
</dbReference>
<keyword evidence="2 3" id="KW-0238">DNA-binding</keyword>
<dbReference type="Gene3D" id="1.10.357.10">
    <property type="entry name" value="Tetracycline Repressor, domain 2"/>
    <property type="match status" value="1"/>
</dbReference>
<reference evidence="5 6" key="1">
    <citation type="submission" date="2016-10" db="EMBL/GenBank/DDBJ databases">
        <authorList>
            <person name="de Groot N.N."/>
        </authorList>
    </citation>
    <scope>NUCLEOTIDE SEQUENCE [LARGE SCALE GENOMIC DNA]</scope>
    <source>
        <strain evidence="5 6">DSM 23126</strain>
    </source>
</reference>
<keyword evidence="6" id="KW-1185">Reference proteome</keyword>
<name>A0A1H2QPB5_9BACI</name>
<organism evidence="5 6">
    <name type="scientific">Marinococcus luteus</name>
    <dbReference type="NCBI Taxonomy" id="1122204"/>
    <lineage>
        <taxon>Bacteria</taxon>
        <taxon>Bacillati</taxon>
        <taxon>Bacillota</taxon>
        <taxon>Bacilli</taxon>
        <taxon>Bacillales</taxon>
        <taxon>Bacillaceae</taxon>
        <taxon>Marinococcus</taxon>
    </lineage>
</organism>
<dbReference type="InterPro" id="IPR001647">
    <property type="entry name" value="HTH_TetR"/>
</dbReference>
<dbReference type="EMBL" id="FNNC01000001">
    <property type="protein sequence ID" value="SDW09016.1"/>
    <property type="molecule type" value="Genomic_DNA"/>
</dbReference>
<sequence length="192" mass="22633">MMKSISKIDRRVKYTKAALRKSLFELMQEKSITSITVTELCKQADINRNTFYSHYRSPDELLSSIEGEFTRAFIHKVEQSLDHPRYNDLMYRLCAYLEQNRDTCRALVSLENNQEDVFARIHHYFRPRIVKKWAAESVLDYSKVDSFYVFIAGGSGALIKEWVETDFQQSPEEISSMIENIMITLHKHMLYN</sequence>
<gene>
    <name evidence="5" type="ORF">SAMN05421781_0410</name>
</gene>
<accession>A0A1H2QPB5</accession>
<dbReference type="OrthoDB" id="9810250at2"/>
<dbReference type="GO" id="GO:0003677">
    <property type="term" value="F:DNA binding"/>
    <property type="evidence" value="ECO:0007669"/>
    <property type="project" value="UniProtKB-UniRule"/>
</dbReference>